<proteinExistence type="predicted"/>
<reference evidence="2" key="1">
    <citation type="submission" date="2021-01" db="EMBL/GenBank/DDBJ databases">
        <authorList>
            <consortium name="Genoscope - CEA"/>
            <person name="William W."/>
        </authorList>
    </citation>
    <scope>NUCLEOTIDE SEQUENCE</scope>
</reference>
<dbReference type="EMBL" id="HG994369">
    <property type="protein sequence ID" value="CAF1930244.1"/>
    <property type="molecule type" value="Genomic_DNA"/>
</dbReference>
<dbReference type="Proteomes" id="UP001295469">
    <property type="component" value="Chromosome C05"/>
</dbReference>
<feature type="compositionally biased region" description="Polar residues" evidence="1">
    <location>
        <begin position="11"/>
        <end position="23"/>
    </location>
</feature>
<protein>
    <submittedName>
        <fullName evidence="2">(rape) hypothetical protein</fullName>
    </submittedName>
</protein>
<name>A0A816L4Z8_BRANA</name>
<sequence length="60" mass="6642">FKLNAVGRDGSNFQGDKNPNESSFPQFGFTGVYLRLDFVAMIDDKTITPFVLNPDLSGKD</sequence>
<dbReference type="AlphaFoldDB" id="A0A816L4Z8"/>
<accession>A0A816L4Z8</accession>
<gene>
    <name evidence="2" type="ORF">DARMORV10_C05P37530.1</name>
</gene>
<evidence type="ECO:0000313" key="2">
    <source>
        <dbReference type="EMBL" id="CAF1930244.1"/>
    </source>
</evidence>
<feature type="region of interest" description="Disordered" evidence="1">
    <location>
        <begin position="1"/>
        <end position="23"/>
    </location>
</feature>
<organism evidence="2">
    <name type="scientific">Brassica napus</name>
    <name type="common">Rape</name>
    <dbReference type="NCBI Taxonomy" id="3708"/>
    <lineage>
        <taxon>Eukaryota</taxon>
        <taxon>Viridiplantae</taxon>
        <taxon>Streptophyta</taxon>
        <taxon>Embryophyta</taxon>
        <taxon>Tracheophyta</taxon>
        <taxon>Spermatophyta</taxon>
        <taxon>Magnoliopsida</taxon>
        <taxon>eudicotyledons</taxon>
        <taxon>Gunneridae</taxon>
        <taxon>Pentapetalae</taxon>
        <taxon>rosids</taxon>
        <taxon>malvids</taxon>
        <taxon>Brassicales</taxon>
        <taxon>Brassicaceae</taxon>
        <taxon>Brassiceae</taxon>
        <taxon>Brassica</taxon>
    </lineage>
</organism>
<feature type="non-terminal residue" evidence="2">
    <location>
        <position position="60"/>
    </location>
</feature>
<feature type="non-terminal residue" evidence="2">
    <location>
        <position position="1"/>
    </location>
</feature>
<evidence type="ECO:0000256" key="1">
    <source>
        <dbReference type="SAM" id="MobiDB-lite"/>
    </source>
</evidence>